<dbReference type="KEGG" id="dka:DKAM_0048"/>
<dbReference type="Proteomes" id="UP000006903">
    <property type="component" value="Chromosome"/>
</dbReference>
<comment type="similarity">
    <text evidence="1">Belongs to the UPF0111 family.</text>
</comment>
<dbReference type="RefSeq" id="WP_012607719.1">
    <property type="nucleotide sequence ID" value="NC_011766.1"/>
</dbReference>
<accession>B8D3A6</accession>
<protein>
    <submittedName>
        <fullName evidence="2">Putative phosphate transport regulator</fullName>
    </submittedName>
</protein>
<dbReference type="SUPFAM" id="SSF109755">
    <property type="entry name" value="PhoU-like"/>
    <property type="match status" value="1"/>
</dbReference>
<dbReference type="PANTHER" id="PTHR36536:SF3">
    <property type="entry name" value="UPF0111 PROTEIN HI_1603"/>
    <property type="match status" value="1"/>
</dbReference>
<dbReference type="InterPro" id="IPR018445">
    <property type="entry name" value="Put_Phosphate_transp_reg"/>
</dbReference>
<organism evidence="2 3">
    <name type="scientific">Desulfurococcus amylolyticus (strain DSM 18924 / JCM 16383 / VKM B-2413 / 1221n)</name>
    <name type="common">Desulfurococcus kamchatkensis</name>
    <dbReference type="NCBI Taxonomy" id="490899"/>
    <lineage>
        <taxon>Archaea</taxon>
        <taxon>Thermoproteota</taxon>
        <taxon>Thermoprotei</taxon>
        <taxon>Desulfurococcales</taxon>
        <taxon>Desulfurococcaceae</taxon>
        <taxon>Desulfurococcus</taxon>
    </lineage>
</organism>
<dbReference type="Gene3D" id="1.20.58.220">
    <property type="entry name" value="Phosphate transport system protein phou homolog 2, domain 2"/>
    <property type="match status" value="1"/>
</dbReference>
<dbReference type="PANTHER" id="PTHR36536">
    <property type="entry name" value="UPF0111 PROTEIN HI_1603"/>
    <property type="match status" value="1"/>
</dbReference>
<dbReference type="AlphaFoldDB" id="B8D3A6"/>
<dbReference type="InterPro" id="IPR038078">
    <property type="entry name" value="PhoU-like_sf"/>
</dbReference>
<dbReference type="GeneID" id="7170382"/>
<name>B8D3A6_DESA1</name>
<dbReference type="STRING" id="490899.DKAM_0048"/>
<proteinExistence type="inferred from homology"/>
<dbReference type="InterPro" id="IPR002727">
    <property type="entry name" value="DUF47"/>
</dbReference>
<evidence type="ECO:0000313" key="3">
    <source>
        <dbReference type="Proteomes" id="UP000006903"/>
    </source>
</evidence>
<evidence type="ECO:0000256" key="1">
    <source>
        <dbReference type="ARBA" id="ARBA00008591"/>
    </source>
</evidence>
<dbReference type="Pfam" id="PF01865">
    <property type="entry name" value="PhoU_div"/>
    <property type="match status" value="1"/>
</dbReference>
<dbReference type="HOGENOM" id="CLU_1242985_0_0_2"/>
<dbReference type="eggNOG" id="arCOG02640">
    <property type="taxonomic scope" value="Archaea"/>
</dbReference>
<dbReference type="EMBL" id="CP001140">
    <property type="protein sequence ID" value="ACL10377.1"/>
    <property type="molecule type" value="Genomic_DNA"/>
</dbReference>
<gene>
    <name evidence="2" type="ordered locus">DKAM_0048</name>
</gene>
<reference evidence="2 3" key="1">
    <citation type="journal article" date="2009" name="J. Bacteriol.">
        <title>Complete genome sequence of the anaerobic, protein-degrading hyperthermophilic crenarchaeon Desulfurococcus kamchatkensis.</title>
        <authorList>
            <person name="Ravin N.V."/>
            <person name="Mardanov A.V."/>
            <person name="Beletsky A.V."/>
            <person name="Kublanov I.V."/>
            <person name="Kolganova T.V."/>
            <person name="Lebedinsky A.V."/>
            <person name="Chernyh N.A."/>
            <person name="Bonch-Osmolovskaya E.A."/>
            <person name="Skryabin K.G."/>
        </authorList>
    </citation>
    <scope>NUCLEOTIDE SEQUENCE [LARGE SCALE GENOMIC DNA]</scope>
    <source>
        <strain evidence="3">DSM 18924 / JCM 16383 / VKM B-2413 / 1221n</strain>
    </source>
</reference>
<evidence type="ECO:0000313" key="2">
    <source>
        <dbReference type="EMBL" id="ACL10377.1"/>
    </source>
</evidence>
<sequence>MIYLDRDERGLVVSESPERGSLAELTAIEYLGNMMSIVSDQVSVLTALMNQYSPSPDVEKMYERVRSIKHRGEEMKIMLMEYLVKNSEVMMYSRSYIEMVRTIDRFIQHVDSVAYRILIASKNNISINNDLITTLQTMIGKVRQQVNLIQDSLQKLSTHPRKSMEHVDEVLKLEDEVDNIFRESIFKVYETYSSSVAGLMVLKDLIEYIEELSDLLKNLGEEIRYLALVRTVTR</sequence>